<dbReference type="InterPro" id="IPR044296">
    <property type="entry name" value="HIPP46"/>
</dbReference>
<dbReference type="STRING" id="71139.A0A059A2R2"/>
<dbReference type="eggNOG" id="KOG0017">
    <property type="taxonomic scope" value="Eukaryota"/>
</dbReference>
<sequence>MKQKVVINVSMKDHATRFFCFSPRNPHSKALKLAGGFQGVQSVALVGDQDRIEVTGDVDAVNLTTLLRKKVGFAKIVTVSKLDEKDKKESKDKEAPPIVWPYIGGVPHREIAYVADPYPSYYENPCSIM</sequence>
<dbReference type="OMA" id="QPALYYY"/>
<dbReference type="Gramene" id="KCW47635">
    <property type="protein sequence ID" value="KCW47635"/>
    <property type="gene ID" value="EUGRSUZ_K01377"/>
</dbReference>
<dbReference type="PANTHER" id="PTHR46371">
    <property type="entry name" value="OS04G0464100 PROTEIN"/>
    <property type="match status" value="1"/>
</dbReference>
<dbReference type="KEGG" id="egr:104425195"/>
<dbReference type="EMBL" id="KK198763">
    <property type="protein sequence ID" value="KCW47635.1"/>
    <property type="molecule type" value="Genomic_DNA"/>
</dbReference>
<dbReference type="InParanoid" id="A0A059A2R2"/>
<proteinExistence type="predicted"/>
<protein>
    <recommendedName>
        <fullName evidence="2">HMA domain-containing protein</fullName>
    </recommendedName>
</protein>
<accession>A0A059A2R2</accession>
<dbReference type="OrthoDB" id="692882at2759"/>
<organism evidence="1">
    <name type="scientific">Eucalyptus grandis</name>
    <name type="common">Flooded gum</name>
    <dbReference type="NCBI Taxonomy" id="71139"/>
    <lineage>
        <taxon>Eukaryota</taxon>
        <taxon>Viridiplantae</taxon>
        <taxon>Streptophyta</taxon>
        <taxon>Embryophyta</taxon>
        <taxon>Tracheophyta</taxon>
        <taxon>Spermatophyta</taxon>
        <taxon>Magnoliopsida</taxon>
        <taxon>eudicotyledons</taxon>
        <taxon>Gunneridae</taxon>
        <taxon>Pentapetalae</taxon>
        <taxon>rosids</taxon>
        <taxon>malvids</taxon>
        <taxon>Myrtales</taxon>
        <taxon>Myrtaceae</taxon>
        <taxon>Myrtoideae</taxon>
        <taxon>Eucalypteae</taxon>
        <taxon>Eucalyptus</taxon>
    </lineage>
</organism>
<evidence type="ECO:0000313" key="1">
    <source>
        <dbReference type="EMBL" id="KCW47635.1"/>
    </source>
</evidence>
<evidence type="ECO:0008006" key="2">
    <source>
        <dbReference type="Google" id="ProtNLM"/>
    </source>
</evidence>
<gene>
    <name evidence="1" type="ORF">EUGRSUZ_K01377</name>
</gene>
<dbReference type="Gene3D" id="3.30.70.100">
    <property type="match status" value="1"/>
</dbReference>
<dbReference type="AlphaFoldDB" id="A0A059A2R2"/>
<dbReference type="FunCoup" id="A0A059A2R2">
    <property type="interactions" value="79"/>
</dbReference>
<name>A0A059A2R2_EUCGR</name>
<reference evidence="1" key="1">
    <citation type="submission" date="2013-07" db="EMBL/GenBank/DDBJ databases">
        <title>The genome of Eucalyptus grandis.</title>
        <authorList>
            <person name="Schmutz J."/>
            <person name="Hayes R."/>
            <person name="Myburg A."/>
            <person name="Tuskan G."/>
            <person name="Grattapaglia D."/>
            <person name="Rokhsar D.S."/>
        </authorList>
    </citation>
    <scope>NUCLEOTIDE SEQUENCE</scope>
    <source>
        <tissue evidence="1">Leaf extractions</tissue>
    </source>
</reference>